<feature type="compositionally biased region" description="Basic and acidic residues" evidence="1">
    <location>
        <begin position="369"/>
        <end position="383"/>
    </location>
</feature>
<keyword evidence="4" id="KW-1185">Reference proteome</keyword>
<feature type="region of interest" description="Disordered" evidence="1">
    <location>
        <begin position="263"/>
        <end position="287"/>
    </location>
</feature>
<feature type="compositionally biased region" description="Basic and acidic residues" evidence="1">
    <location>
        <begin position="1047"/>
        <end position="1063"/>
    </location>
</feature>
<feature type="region of interest" description="Disordered" evidence="1">
    <location>
        <begin position="571"/>
        <end position="877"/>
    </location>
</feature>
<feature type="region of interest" description="Disordered" evidence="1">
    <location>
        <begin position="486"/>
        <end position="511"/>
    </location>
</feature>
<comment type="caution">
    <text evidence="3">The sequence shown here is derived from an EMBL/GenBank/DDBJ whole genome shotgun (WGS) entry which is preliminary data.</text>
</comment>
<evidence type="ECO:0000256" key="2">
    <source>
        <dbReference type="SAM" id="SignalP"/>
    </source>
</evidence>
<dbReference type="Proteomes" id="UP001140011">
    <property type="component" value="Unassembled WGS sequence"/>
</dbReference>
<accession>A0A9W8H0I4</accession>
<keyword evidence="2" id="KW-0732">Signal</keyword>
<feature type="compositionally biased region" description="Acidic residues" evidence="1">
    <location>
        <begin position="987"/>
        <end position="999"/>
    </location>
</feature>
<protein>
    <submittedName>
        <fullName evidence="3">Uncharacterized protein</fullName>
    </submittedName>
</protein>
<feature type="compositionally biased region" description="Basic and acidic residues" evidence="1">
    <location>
        <begin position="905"/>
        <end position="914"/>
    </location>
</feature>
<feature type="compositionally biased region" description="Acidic residues" evidence="1">
    <location>
        <begin position="575"/>
        <end position="586"/>
    </location>
</feature>
<feature type="region of interest" description="Disordered" evidence="1">
    <location>
        <begin position="441"/>
        <end position="469"/>
    </location>
</feature>
<feature type="region of interest" description="Disordered" evidence="1">
    <location>
        <begin position="905"/>
        <end position="1115"/>
    </location>
</feature>
<feature type="compositionally biased region" description="Low complexity" evidence="1">
    <location>
        <begin position="486"/>
        <end position="502"/>
    </location>
</feature>
<feature type="region of interest" description="Disordered" evidence="1">
    <location>
        <begin position="207"/>
        <end position="232"/>
    </location>
</feature>
<feature type="signal peptide" evidence="2">
    <location>
        <begin position="1"/>
        <end position="22"/>
    </location>
</feature>
<evidence type="ECO:0000313" key="4">
    <source>
        <dbReference type="Proteomes" id="UP001140011"/>
    </source>
</evidence>
<feature type="compositionally biased region" description="Acidic residues" evidence="1">
    <location>
        <begin position="1026"/>
        <end position="1036"/>
    </location>
</feature>
<organism evidence="3 4">
    <name type="scientific">Coemansia pectinata</name>
    <dbReference type="NCBI Taxonomy" id="1052879"/>
    <lineage>
        <taxon>Eukaryota</taxon>
        <taxon>Fungi</taxon>
        <taxon>Fungi incertae sedis</taxon>
        <taxon>Zoopagomycota</taxon>
        <taxon>Kickxellomycotina</taxon>
        <taxon>Kickxellomycetes</taxon>
        <taxon>Kickxellales</taxon>
        <taxon>Kickxellaceae</taxon>
        <taxon>Coemansia</taxon>
    </lineage>
</organism>
<feature type="compositionally biased region" description="Low complexity" evidence="1">
    <location>
        <begin position="347"/>
        <end position="368"/>
    </location>
</feature>
<feature type="chain" id="PRO_5040744414" evidence="2">
    <location>
        <begin position="23"/>
        <end position="1290"/>
    </location>
</feature>
<feature type="compositionally biased region" description="Acidic residues" evidence="1">
    <location>
        <begin position="836"/>
        <end position="850"/>
    </location>
</feature>
<feature type="compositionally biased region" description="Low complexity" evidence="1">
    <location>
        <begin position="705"/>
        <end position="786"/>
    </location>
</feature>
<feature type="compositionally biased region" description="Low complexity" evidence="1">
    <location>
        <begin position="933"/>
        <end position="964"/>
    </location>
</feature>
<gene>
    <name evidence="3" type="ORF">GGI19_000246</name>
</gene>
<feature type="compositionally biased region" description="Acidic residues" evidence="1">
    <location>
        <begin position="212"/>
        <end position="225"/>
    </location>
</feature>
<feature type="region of interest" description="Disordered" evidence="1">
    <location>
        <begin position="347"/>
        <end position="425"/>
    </location>
</feature>
<feature type="compositionally biased region" description="Polar residues" evidence="1">
    <location>
        <begin position="965"/>
        <end position="976"/>
    </location>
</feature>
<feature type="compositionally biased region" description="Basic and acidic residues" evidence="1">
    <location>
        <begin position="273"/>
        <end position="282"/>
    </location>
</feature>
<feature type="compositionally biased region" description="Low complexity" evidence="1">
    <location>
        <begin position="613"/>
        <end position="692"/>
    </location>
</feature>
<evidence type="ECO:0000313" key="3">
    <source>
        <dbReference type="EMBL" id="KAJ2757196.1"/>
    </source>
</evidence>
<sequence length="1290" mass="133588">MTRSKLSFLAAAWLLAAYQVEAGPIATAADNAATSSELASLGGLLQALGAGVIGNGALLYPTAASSHQRAEAEILASDTATRVFKKVKSILKEGGINDDEDGGEESAKSVTYLVKPALIFHKEELPPPNPLAGNVLPLPGGALLYTPTPTAGANGEATSGPAASIKAAYGNLFAASPYTPSYTLNKPHAAVIVEEVTDMLSLKSMQQRLEDAGEDDEEEDDEEDEYGRKKKGKKNVKFVSLETIDSTSAFINPFTRADFPFGLMTPPAVPTQSKKESEEPKTSTRKTIKKMLSAKPTSTAASSTSAQINASLGKDGGITIVANNLAQATSSTVAPGTTIIIPPASLTSSASNASSASSSASPASSSVSIHEDSSRNDDVKANEVGRMAHTSPAMPDMGDGTSVKGNRRDAATCDPLASSGMSSMSGITDLAQATNMRDAMESPVGTVGSSTEWHAESSATQASASEVPKHRKMHIVRVFEVKKNKSSLISGSSSSAQSSSSSGEHIQKRDIMPLYDSPESTSMLEANPMETPMLAETYSTELIAPNTYPPNTYPEPARMAPTVSNWQRMIKESANDNDSESDSDDEQGSKKLDSDAEKVRDILSMSKDNVSPTATDASASSSSASVESTGTASAESSSASVESSSASVESTGTASAESSSASVNSSSVSAESSSASVESSSVSAESTGTASVESSSVSGDVKVEAASASTSASGNSASASTSASGDSASASSSAQSTKATAQSTSSVSAQSSSATAHSTSSVSAKKSGTAMTSSTSHAANSSSRSLSIEDIGAQETSVEKGSASEEAESDKKSESDSDSDSEGESGVEKHNADERDASEEGDSESSDNESEIAKNEDSDDEEASPRTKVGSKERLAIVPIGTEGDSLMAIQRVAALGLREAEKAVEEFEKHSDAPEIEALTTQDEKPAMTSSASELAATQSIAAAEALASRSVASALSVAMSSLGQRASESASQSPVRAAAHKDRDDDSDDDKDDDDEKDEKRSKKEDSDDDDEDSDNDKGKSANSDDDTDDDSDSGSDKKSRRKKSGDGKQARGEFDKEANAARKAVSDAAAESAQQAVKATATELDAMATDSASADGDKAERRALSEAASESVQQAVKVTATELDNAAATDSAMTDGSAVGRDVASASEDDMEFETNKGVNSDGEEVQFVTQLVADEREDKAERAKVNESPSIVVMASIDEEYEEDYYTKSHASGARRSAHASDNASDAIVPSRVQRNAVHAMNDVDDVYDEGDKVVRGVEPTPDLSIIKESQNRAINIGLGNLRRHV</sequence>
<reference evidence="3" key="1">
    <citation type="submission" date="2022-07" db="EMBL/GenBank/DDBJ databases">
        <title>Phylogenomic reconstructions and comparative analyses of Kickxellomycotina fungi.</title>
        <authorList>
            <person name="Reynolds N.K."/>
            <person name="Stajich J.E."/>
            <person name="Barry K."/>
            <person name="Grigoriev I.V."/>
            <person name="Crous P."/>
            <person name="Smith M.E."/>
        </authorList>
    </citation>
    <scope>NUCLEOTIDE SEQUENCE</scope>
    <source>
        <strain evidence="3">BCRC 34297</strain>
    </source>
</reference>
<feature type="region of interest" description="Disordered" evidence="1">
    <location>
        <begin position="1130"/>
        <end position="1167"/>
    </location>
</feature>
<proteinExistence type="predicted"/>
<feature type="compositionally biased region" description="Acidic residues" evidence="1">
    <location>
        <begin position="816"/>
        <end position="825"/>
    </location>
</feature>
<dbReference type="EMBL" id="JANBUH010000005">
    <property type="protein sequence ID" value="KAJ2757196.1"/>
    <property type="molecule type" value="Genomic_DNA"/>
</dbReference>
<name>A0A9W8H0I4_9FUNG</name>
<feature type="compositionally biased region" description="Low complexity" evidence="1">
    <location>
        <begin position="456"/>
        <end position="466"/>
    </location>
</feature>
<feature type="compositionally biased region" description="Basic and acidic residues" evidence="1">
    <location>
        <begin position="826"/>
        <end position="835"/>
    </location>
</feature>
<dbReference type="OrthoDB" id="5590482at2759"/>
<feature type="compositionally biased region" description="Basic and acidic residues" evidence="1">
    <location>
        <begin position="1098"/>
        <end position="1107"/>
    </location>
</feature>
<feature type="compositionally biased region" description="Low complexity" evidence="1">
    <location>
        <begin position="1064"/>
        <end position="1084"/>
    </location>
</feature>
<feature type="region of interest" description="Disordered" evidence="1">
    <location>
        <begin position="1209"/>
        <end position="1233"/>
    </location>
</feature>
<feature type="compositionally biased region" description="Basic and acidic residues" evidence="1">
    <location>
        <begin position="587"/>
        <end position="601"/>
    </location>
</feature>
<evidence type="ECO:0000256" key="1">
    <source>
        <dbReference type="SAM" id="MobiDB-lite"/>
    </source>
</evidence>